<feature type="compositionally biased region" description="Basic and acidic residues" evidence="1">
    <location>
        <begin position="264"/>
        <end position="273"/>
    </location>
</feature>
<evidence type="ECO:0000313" key="4">
    <source>
        <dbReference type="Proteomes" id="UP001589865"/>
    </source>
</evidence>
<dbReference type="InterPro" id="IPR018247">
    <property type="entry name" value="EF_Hand_1_Ca_BS"/>
</dbReference>
<organism evidence="3 4">
    <name type="scientific">Roseomonas elaeocarpi</name>
    <dbReference type="NCBI Taxonomy" id="907779"/>
    <lineage>
        <taxon>Bacteria</taxon>
        <taxon>Pseudomonadati</taxon>
        <taxon>Pseudomonadota</taxon>
        <taxon>Alphaproteobacteria</taxon>
        <taxon>Acetobacterales</taxon>
        <taxon>Roseomonadaceae</taxon>
        <taxon>Roseomonas</taxon>
    </lineage>
</organism>
<feature type="region of interest" description="Disordered" evidence="1">
    <location>
        <begin position="264"/>
        <end position="285"/>
    </location>
</feature>
<protein>
    <submittedName>
        <fullName evidence="3">EF-hand domain-containing protein</fullName>
    </submittedName>
</protein>
<dbReference type="Pfam" id="PF13499">
    <property type="entry name" value="EF-hand_7"/>
    <property type="match status" value="1"/>
</dbReference>
<dbReference type="Proteomes" id="UP001589865">
    <property type="component" value="Unassembled WGS sequence"/>
</dbReference>
<keyword evidence="4" id="KW-1185">Reference proteome</keyword>
<dbReference type="SUPFAM" id="SSF47473">
    <property type="entry name" value="EF-hand"/>
    <property type="match status" value="1"/>
</dbReference>
<dbReference type="Pfam" id="PF13202">
    <property type="entry name" value="EF-hand_5"/>
    <property type="match status" value="2"/>
</dbReference>
<dbReference type="PROSITE" id="PS50222">
    <property type="entry name" value="EF_HAND_2"/>
    <property type="match status" value="2"/>
</dbReference>
<sequence length="285" mass="29835">MRFLRSGRTLIGERQWRLFWTGRNWIMRACVLRLTLRVVGRVRHSSSRAGGVAGYMGGPPLRGRDFEGGFEMARMNFRSAAVAALLGLAVLPTAGTVAGHAQTAGTPGAGTSAAGSPAASAQPGGAQANGARATGAQATGSGTPAAAGAGNTAPRRPTRLFDQADANKDGLVTWDEAWALITARFNAADSNKDGAVTEEELRAYVQSQAPRRRAGAPAATGGPDRRMDGLFRAADSNRDGRVTLAELQPVGEAMFRMWDRNGDGAIARDELPTRRAPRGAAPASR</sequence>
<dbReference type="RefSeq" id="WP_377043498.1">
    <property type="nucleotide sequence ID" value="NZ_JBHLUN010000005.1"/>
</dbReference>
<proteinExistence type="predicted"/>
<dbReference type="InterPro" id="IPR002048">
    <property type="entry name" value="EF_hand_dom"/>
</dbReference>
<dbReference type="InterPro" id="IPR011992">
    <property type="entry name" value="EF-hand-dom_pair"/>
</dbReference>
<evidence type="ECO:0000256" key="1">
    <source>
        <dbReference type="SAM" id="MobiDB-lite"/>
    </source>
</evidence>
<gene>
    <name evidence="3" type="ORF">ACFFGY_05880</name>
</gene>
<evidence type="ECO:0000313" key="3">
    <source>
        <dbReference type="EMBL" id="MFC0407770.1"/>
    </source>
</evidence>
<accession>A0ABV6JQZ7</accession>
<reference evidence="3 4" key="1">
    <citation type="submission" date="2024-09" db="EMBL/GenBank/DDBJ databases">
        <authorList>
            <person name="Sun Q."/>
            <person name="Mori K."/>
        </authorList>
    </citation>
    <scope>NUCLEOTIDE SEQUENCE [LARGE SCALE GENOMIC DNA]</scope>
    <source>
        <strain evidence="3 4">TBRC 5777</strain>
    </source>
</reference>
<dbReference type="SMART" id="SM00054">
    <property type="entry name" value="EFh"/>
    <property type="match status" value="2"/>
</dbReference>
<dbReference type="EMBL" id="JBHLUN010000005">
    <property type="protein sequence ID" value="MFC0407770.1"/>
    <property type="molecule type" value="Genomic_DNA"/>
</dbReference>
<feature type="compositionally biased region" description="Low complexity" evidence="1">
    <location>
        <begin position="102"/>
        <end position="155"/>
    </location>
</feature>
<feature type="domain" description="EF-hand" evidence="2">
    <location>
        <begin position="222"/>
        <end position="257"/>
    </location>
</feature>
<dbReference type="Gene3D" id="1.10.238.10">
    <property type="entry name" value="EF-hand"/>
    <property type="match status" value="2"/>
</dbReference>
<evidence type="ECO:0000259" key="2">
    <source>
        <dbReference type="PROSITE" id="PS50222"/>
    </source>
</evidence>
<feature type="domain" description="EF-hand" evidence="2">
    <location>
        <begin position="176"/>
        <end position="211"/>
    </location>
</feature>
<feature type="region of interest" description="Disordered" evidence="1">
    <location>
        <begin position="102"/>
        <end position="157"/>
    </location>
</feature>
<dbReference type="PROSITE" id="PS00018">
    <property type="entry name" value="EF_HAND_1"/>
    <property type="match status" value="2"/>
</dbReference>
<comment type="caution">
    <text evidence="3">The sequence shown here is derived from an EMBL/GenBank/DDBJ whole genome shotgun (WGS) entry which is preliminary data.</text>
</comment>
<name>A0ABV6JQZ7_9PROT</name>